<protein>
    <submittedName>
        <fullName evidence="2">Uncharacterized protein</fullName>
    </submittedName>
</protein>
<organism evidence="2 3">
    <name type="scientific">Spodoptera exigua</name>
    <name type="common">Beet armyworm</name>
    <name type="synonym">Noctua fulgens</name>
    <dbReference type="NCBI Taxonomy" id="7107"/>
    <lineage>
        <taxon>Eukaryota</taxon>
        <taxon>Metazoa</taxon>
        <taxon>Ecdysozoa</taxon>
        <taxon>Arthropoda</taxon>
        <taxon>Hexapoda</taxon>
        <taxon>Insecta</taxon>
        <taxon>Pterygota</taxon>
        <taxon>Neoptera</taxon>
        <taxon>Endopterygota</taxon>
        <taxon>Lepidoptera</taxon>
        <taxon>Glossata</taxon>
        <taxon>Ditrysia</taxon>
        <taxon>Noctuoidea</taxon>
        <taxon>Noctuidae</taxon>
        <taxon>Amphipyrinae</taxon>
        <taxon>Spodoptera</taxon>
    </lineage>
</organism>
<feature type="region of interest" description="Disordered" evidence="1">
    <location>
        <begin position="129"/>
        <end position="221"/>
    </location>
</feature>
<reference evidence="2" key="1">
    <citation type="submission" date="2020-08" db="EMBL/GenBank/DDBJ databases">
        <title>Spodoptera exigua strain:BAW_Kor-Di-RS1 Genome sequencing and assembly.</title>
        <authorList>
            <person name="Kim J."/>
            <person name="Nam H.Y."/>
            <person name="Kwon M."/>
            <person name="Choi J.H."/>
            <person name="Cho S.R."/>
            <person name="Kim G.-H."/>
        </authorList>
    </citation>
    <scope>NUCLEOTIDE SEQUENCE</scope>
    <source>
        <strain evidence="2">BAW_Kor-Di-RS1</strain>
        <tissue evidence="2">Whole-body</tissue>
    </source>
</reference>
<evidence type="ECO:0000256" key="1">
    <source>
        <dbReference type="SAM" id="MobiDB-lite"/>
    </source>
</evidence>
<dbReference type="EMBL" id="JACKWZ010000003">
    <property type="protein sequence ID" value="KAF9424320.1"/>
    <property type="molecule type" value="Genomic_DNA"/>
</dbReference>
<proteinExistence type="predicted"/>
<feature type="compositionally biased region" description="Basic and acidic residues" evidence="1">
    <location>
        <begin position="163"/>
        <end position="219"/>
    </location>
</feature>
<gene>
    <name evidence="2" type="ORF">HW555_000459</name>
</gene>
<evidence type="ECO:0000313" key="2">
    <source>
        <dbReference type="EMBL" id="KAF9424320.1"/>
    </source>
</evidence>
<dbReference type="Proteomes" id="UP000648187">
    <property type="component" value="Unassembled WGS sequence"/>
</dbReference>
<feature type="compositionally biased region" description="Basic and acidic residues" evidence="1">
    <location>
        <begin position="129"/>
        <end position="146"/>
    </location>
</feature>
<accession>A0A835GTP7</accession>
<dbReference type="AlphaFoldDB" id="A0A835GTP7"/>
<evidence type="ECO:0000313" key="3">
    <source>
        <dbReference type="Proteomes" id="UP000648187"/>
    </source>
</evidence>
<comment type="caution">
    <text evidence="2">The sequence shown here is derived from an EMBL/GenBank/DDBJ whole genome shotgun (WGS) entry which is preliminary data.</text>
</comment>
<name>A0A835GTP7_SPOEX</name>
<keyword evidence="3" id="KW-1185">Reference proteome</keyword>
<sequence length="282" mass="33059">MQLWIVEFHDDSQQHIQVTHEVEVHTTMTDYAKNSVNLQQMKCRRKLVMRQQNSNFDDIETYVEPDTNSTKQPSPLLNLTPVKLTDILVIPKTPQRKGVKTIKRTPFVLTSKKWRSLENEKIRIKQEKEEGVKRRKEEREKKKLEAKQAQPKVTKTKKKRVHTEKENTGKKENTEKINDNTEKKKENNEKKKETTEKKKETTETKKEATENKENTEKANKAKLSPDTIIDITLKPPKSVKESCYADENKKENYPKFADAIIDSNKVLYTDAEIEKFLTEFEG</sequence>